<dbReference type="PROSITE" id="PS50112">
    <property type="entry name" value="PAS"/>
    <property type="match status" value="1"/>
</dbReference>
<dbReference type="PANTHER" id="PTHR43304:SF1">
    <property type="entry name" value="PAC DOMAIN-CONTAINING PROTEIN"/>
    <property type="match status" value="1"/>
</dbReference>
<keyword evidence="3" id="KW-0597">Phosphoprotein</keyword>
<dbReference type="InterPro" id="IPR000014">
    <property type="entry name" value="PAS"/>
</dbReference>
<dbReference type="Pfam" id="PF03861">
    <property type="entry name" value="ANTAR"/>
    <property type="match status" value="1"/>
</dbReference>
<dbReference type="InterPro" id="IPR052162">
    <property type="entry name" value="Sensor_kinase/Photoreceptor"/>
</dbReference>
<comment type="catalytic activity">
    <reaction evidence="1">
        <text>ATP + protein L-histidine = ADP + protein N-phospho-L-histidine.</text>
        <dbReference type="EC" id="2.7.13.3"/>
    </reaction>
</comment>
<dbReference type="PANTHER" id="PTHR43304">
    <property type="entry name" value="PHYTOCHROME-LIKE PROTEIN CPH1"/>
    <property type="match status" value="1"/>
</dbReference>
<sequence length="232" mass="25828">MKHSEGLSTGGAQSLRRVLGEGRAQDAGGFKFWFADQRWEWSDEVARIHGYEPGTVHPTTALLLSHKHPDDRAHVATMIEKSVTEGEPFCSTHRVIDTTGVVHDVIVVADHMVDDHGTVIGTTGYYIDVTDTLERRRKETLDDELPSLYASRAVIEQAKGAVMLVYGISAEKAFDVLTWRSQETNTKLRALAGRLVAELDSLTDVSGVLRTRFDHLLLTVHERAEQHEKGTE</sequence>
<dbReference type="SMART" id="SM01012">
    <property type="entry name" value="ANTAR"/>
    <property type="match status" value="1"/>
</dbReference>
<dbReference type="SUPFAM" id="SSF52172">
    <property type="entry name" value="CheY-like"/>
    <property type="match status" value="1"/>
</dbReference>
<dbReference type="Gene3D" id="1.10.10.10">
    <property type="entry name" value="Winged helix-like DNA-binding domain superfamily/Winged helix DNA-binding domain"/>
    <property type="match status" value="1"/>
</dbReference>
<dbReference type="InterPro" id="IPR035965">
    <property type="entry name" value="PAS-like_dom_sf"/>
</dbReference>
<gene>
    <name evidence="8" type="ORF">DFR75_105187</name>
</gene>
<evidence type="ECO:0000256" key="5">
    <source>
        <dbReference type="ARBA" id="ARBA00022777"/>
    </source>
</evidence>
<dbReference type="NCBIfam" id="TIGR00229">
    <property type="entry name" value="sensory_box"/>
    <property type="match status" value="1"/>
</dbReference>
<evidence type="ECO:0000313" key="8">
    <source>
        <dbReference type="EMBL" id="TDP32949.1"/>
    </source>
</evidence>
<keyword evidence="9" id="KW-1185">Reference proteome</keyword>
<organism evidence="8 9">
    <name type="scientific">Nocardia ignorata</name>
    <dbReference type="NCBI Taxonomy" id="145285"/>
    <lineage>
        <taxon>Bacteria</taxon>
        <taxon>Bacillati</taxon>
        <taxon>Actinomycetota</taxon>
        <taxon>Actinomycetes</taxon>
        <taxon>Mycobacteriales</taxon>
        <taxon>Nocardiaceae</taxon>
        <taxon>Nocardia</taxon>
    </lineage>
</organism>
<protein>
    <recommendedName>
        <fullName evidence="2">histidine kinase</fullName>
        <ecNumber evidence="2">2.7.13.3</ecNumber>
    </recommendedName>
</protein>
<dbReference type="PROSITE" id="PS50921">
    <property type="entry name" value="ANTAR"/>
    <property type="match status" value="1"/>
</dbReference>
<dbReference type="SUPFAM" id="SSF55785">
    <property type="entry name" value="PYP-like sensor domain (PAS domain)"/>
    <property type="match status" value="1"/>
</dbReference>
<name>A0A4R6P9V3_NOCIG</name>
<dbReference type="EC" id="2.7.13.3" evidence="2"/>
<proteinExistence type="predicted"/>
<reference evidence="8 9" key="1">
    <citation type="submission" date="2019-03" db="EMBL/GenBank/DDBJ databases">
        <title>Genomic Encyclopedia of Type Strains, Phase IV (KMG-IV): sequencing the most valuable type-strain genomes for metagenomic binning, comparative biology and taxonomic classification.</title>
        <authorList>
            <person name="Goeker M."/>
        </authorList>
    </citation>
    <scope>NUCLEOTIDE SEQUENCE [LARGE SCALE GENOMIC DNA]</scope>
    <source>
        <strain evidence="8 9">DSM 44496</strain>
    </source>
</reference>
<dbReference type="Proteomes" id="UP000295087">
    <property type="component" value="Unassembled WGS sequence"/>
</dbReference>
<dbReference type="Gene3D" id="3.30.450.20">
    <property type="entry name" value="PAS domain"/>
    <property type="match status" value="1"/>
</dbReference>
<keyword evidence="4" id="KW-0808">Transferase</keyword>
<feature type="domain" description="PAS" evidence="6">
    <location>
        <begin position="41"/>
        <end position="86"/>
    </location>
</feature>
<evidence type="ECO:0000256" key="2">
    <source>
        <dbReference type="ARBA" id="ARBA00012438"/>
    </source>
</evidence>
<comment type="caution">
    <text evidence="8">The sequence shown here is derived from an EMBL/GenBank/DDBJ whole genome shotgun (WGS) entry which is preliminary data.</text>
</comment>
<feature type="domain" description="ANTAR" evidence="7">
    <location>
        <begin position="135"/>
        <end position="196"/>
    </location>
</feature>
<dbReference type="GO" id="GO:0004673">
    <property type="term" value="F:protein histidine kinase activity"/>
    <property type="evidence" value="ECO:0007669"/>
    <property type="project" value="UniProtKB-EC"/>
</dbReference>
<dbReference type="AlphaFoldDB" id="A0A4R6P9V3"/>
<evidence type="ECO:0000256" key="4">
    <source>
        <dbReference type="ARBA" id="ARBA00022679"/>
    </source>
</evidence>
<keyword evidence="5" id="KW-0418">Kinase</keyword>
<dbReference type="EMBL" id="SNXK01000005">
    <property type="protein sequence ID" value="TDP32949.1"/>
    <property type="molecule type" value="Genomic_DNA"/>
</dbReference>
<evidence type="ECO:0000259" key="6">
    <source>
        <dbReference type="PROSITE" id="PS50112"/>
    </source>
</evidence>
<dbReference type="InterPro" id="IPR005561">
    <property type="entry name" value="ANTAR"/>
</dbReference>
<dbReference type="InterPro" id="IPR013655">
    <property type="entry name" value="PAS_fold_3"/>
</dbReference>
<evidence type="ECO:0000256" key="3">
    <source>
        <dbReference type="ARBA" id="ARBA00022553"/>
    </source>
</evidence>
<evidence type="ECO:0000256" key="1">
    <source>
        <dbReference type="ARBA" id="ARBA00000085"/>
    </source>
</evidence>
<dbReference type="GO" id="GO:0003723">
    <property type="term" value="F:RNA binding"/>
    <property type="evidence" value="ECO:0007669"/>
    <property type="project" value="InterPro"/>
</dbReference>
<dbReference type="Pfam" id="PF08447">
    <property type="entry name" value="PAS_3"/>
    <property type="match status" value="1"/>
</dbReference>
<evidence type="ECO:0000313" key="9">
    <source>
        <dbReference type="Proteomes" id="UP000295087"/>
    </source>
</evidence>
<dbReference type="RefSeq" id="WP_067489807.1">
    <property type="nucleotide sequence ID" value="NZ_JBHXPO010000003.1"/>
</dbReference>
<evidence type="ECO:0000259" key="7">
    <source>
        <dbReference type="PROSITE" id="PS50921"/>
    </source>
</evidence>
<accession>A0A4R6P9V3</accession>
<dbReference type="InterPro" id="IPR011006">
    <property type="entry name" value="CheY-like_superfamily"/>
</dbReference>
<dbReference type="InterPro" id="IPR036388">
    <property type="entry name" value="WH-like_DNA-bd_sf"/>
</dbReference>